<dbReference type="Proteomes" id="UP001314170">
    <property type="component" value="Unassembled WGS sequence"/>
</dbReference>
<dbReference type="EMBL" id="CAWUPB010000913">
    <property type="protein sequence ID" value="CAK7330709.1"/>
    <property type="molecule type" value="Genomic_DNA"/>
</dbReference>
<evidence type="ECO:0000313" key="2">
    <source>
        <dbReference type="Proteomes" id="UP001314170"/>
    </source>
</evidence>
<sequence>MKHSEPCVDPQVTEARYLNRNLKNRITVTMEFVWSSFVICSDVLERKIEKLDDGKHLDALCHSPYSYAYPKKNQHNIKLASARKMSELGKC</sequence>
<gene>
    <name evidence="1" type="ORF">DCAF_LOCUS8096</name>
</gene>
<keyword evidence="2" id="KW-1185">Reference proteome</keyword>
<reference evidence="1 2" key="1">
    <citation type="submission" date="2024-01" db="EMBL/GenBank/DDBJ databases">
        <authorList>
            <person name="Waweru B."/>
        </authorList>
    </citation>
    <scope>NUCLEOTIDE SEQUENCE [LARGE SCALE GENOMIC DNA]</scope>
</reference>
<comment type="caution">
    <text evidence="1">The sequence shown here is derived from an EMBL/GenBank/DDBJ whole genome shotgun (WGS) entry which is preliminary data.</text>
</comment>
<proteinExistence type="predicted"/>
<protein>
    <submittedName>
        <fullName evidence="1">Uncharacterized protein</fullName>
    </submittedName>
</protein>
<dbReference type="AlphaFoldDB" id="A0AAV1RCT2"/>
<organism evidence="1 2">
    <name type="scientific">Dovyalis caffra</name>
    <dbReference type="NCBI Taxonomy" id="77055"/>
    <lineage>
        <taxon>Eukaryota</taxon>
        <taxon>Viridiplantae</taxon>
        <taxon>Streptophyta</taxon>
        <taxon>Embryophyta</taxon>
        <taxon>Tracheophyta</taxon>
        <taxon>Spermatophyta</taxon>
        <taxon>Magnoliopsida</taxon>
        <taxon>eudicotyledons</taxon>
        <taxon>Gunneridae</taxon>
        <taxon>Pentapetalae</taxon>
        <taxon>rosids</taxon>
        <taxon>fabids</taxon>
        <taxon>Malpighiales</taxon>
        <taxon>Salicaceae</taxon>
        <taxon>Flacourtieae</taxon>
        <taxon>Dovyalis</taxon>
    </lineage>
</organism>
<name>A0AAV1RCT2_9ROSI</name>
<evidence type="ECO:0000313" key="1">
    <source>
        <dbReference type="EMBL" id="CAK7330709.1"/>
    </source>
</evidence>
<accession>A0AAV1RCT2</accession>